<organism evidence="1 2">
    <name type="scientific">Orchesella cincta</name>
    <name type="common">Springtail</name>
    <name type="synonym">Podura cincta</name>
    <dbReference type="NCBI Taxonomy" id="48709"/>
    <lineage>
        <taxon>Eukaryota</taxon>
        <taxon>Metazoa</taxon>
        <taxon>Ecdysozoa</taxon>
        <taxon>Arthropoda</taxon>
        <taxon>Hexapoda</taxon>
        <taxon>Collembola</taxon>
        <taxon>Entomobryomorpha</taxon>
        <taxon>Entomobryoidea</taxon>
        <taxon>Orchesellidae</taxon>
        <taxon>Orchesellinae</taxon>
        <taxon>Orchesella</taxon>
    </lineage>
</organism>
<dbReference type="SUPFAM" id="SSF53098">
    <property type="entry name" value="Ribonuclease H-like"/>
    <property type="match status" value="1"/>
</dbReference>
<keyword evidence="2" id="KW-1185">Reference proteome</keyword>
<dbReference type="InterPro" id="IPR012337">
    <property type="entry name" value="RNaseH-like_sf"/>
</dbReference>
<sequence>MSKLSPFRATATNSINALLKYIIYRHGTPKTILADHGSHLPPPIPQCEWLCEKNNDTIKRTLAKLLHDHGGDWEAQLHPAVFAHNTSIHSVTKHSPFFLVHGREARLSCDNTFPTYPIIETPEGPITRSKAAELANSSAKDNTIKFQAHQSQKYNDTHPTTSFSPGDLVLHSRLESTPEKTYDPYRRQQDKIIAANARLLKKYIPPDTSVSLPSQPDPEPNSIVITHTSVPESQSHFQTTNPNHTSISPLSFRDLMSLEFSTAEQATWKKSRSL</sequence>
<dbReference type="InterPro" id="IPR036397">
    <property type="entry name" value="RNaseH_sf"/>
</dbReference>
<dbReference type="AlphaFoldDB" id="A0A1D2M1L1"/>
<evidence type="ECO:0000313" key="2">
    <source>
        <dbReference type="Proteomes" id="UP000094527"/>
    </source>
</evidence>
<gene>
    <name evidence="1" type="ORF">Ocin01_19832</name>
</gene>
<reference evidence="1 2" key="1">
    <citation type="journal article" date="2016" name="Genome Biol. Evol.">
        <title>Gene Family Evolution Reflects Adaptation to Soil Environmental Stressors in the Genome of the Collembolan Orchesella cincta.</title>
        <authorList>
            <person name="Faddeeva-Vakhrusheva A."/>
            <person name="Derks M.F."/>
            <person name="Anvar S.Y."/>
            <person name="Agamennone V."/>
            <person name="Suring W."/>
            <person name="Smit S."/>
            <person name="van Straalen N.M."/>
            <person name="Roelofs D."/>
        </authorList>
    </citation>
    <scope>NUCLEOTIDE SEQUENCE [LARGE SCALE GENOMIC DNA]</scope>
    <source>
        <tissue evidence="1">Mixed pool</tissue>
    </source>
</reference>
<dbReference type="Gene3D" id="3.30.420.10">
    <property type="entry name" value="Ribonuclease H-like superfamily/Ribonuclease H"/>
    <property type="match status" value="1"/>
</dbReference>
<comment type="caution">
    <text evidence="1">The sequence shown here is derived from an EMBL/GenBank/DDBJ whole genome shotgun (WGS) entry which is preliminary data.</text>
</comment>
<feature type="non-terminal residue" evidence="1">
    <location>
        <position position="274"/>
    </location>
</feature>
<dbReference type="GO" id="GO:0003676">
    <property type="term" value="F:nucleic acid binding"/>
    <property type="evidence" value="ECO:0007669"/>
    <property type="project" value="InterPro"/>
</dbReference>
<evidence type="ECO:0000313" key="1">
    <source>
        <dbReference type="EMBL" id="ODM86850.1"/>
    </source>
</evidence>
<proteinExistence type="predicted"/>
<dbReference type="PANTHER" id="PTHR37984:SF5">
    <property type="entry name" value="PROTEIN NYNRIN-LIKE"/>
    <property type="match status" value="1"/>
</dbReference>
<dbReference type="OrthoDB" id="116216at2759"/>
<dbReference type="InterPro" id="IPR050951">
    <property type="entry name" value="Retrovirus_Pol_polyprotein"/>
</dbReference>
<protein>
    <submittedName>
        <fullName evidence="1">Transposon Tf2-11 polyprotein</fullName>
    </submittedName>
</protein>
<dbReference type="Proteomes" id="UP000094527">
    <property type="component" value="Unassembled WGS sequence"/>
</dbReference>
<dbReference type="PANTHER" id="PTHR37984">
    <property type="entry name" value="PROTEIN CBG26694"/>
    <property type="match status" value="1"/>
</dbReference>
<dbReference type="EMBL" id="LJIJ01006987">
    <property type="protein sequence ID" value="ODM86850.1"/>
    <property type="molecule type" value="Genomic_DNA"/>
</dbReference>
<name>A0A1D2M1L1_ORCCI</name>
<dbReference type="STRING" id="48709.A0A1D2M1L1"/>
<accession>A0A1D2M1L1</accession>